<feature type="compositionally biased region" description="Basic and acidic residues" evidence="1">
    <location>
        <begin position="11"/>
        <end position="23"/>
    </location>
</feature>
<accession>R5VK81</accession>
<name>R5VK81_9BACT</name>
<dbReference type="AlphaFoldDB" id="R5VK81"/>
<gene>
    <name evidence="2" type="ORF">BN536_00542</name>
</gene>
<evidence type="ECO:0000256" key="1">
    <source>
        <dbReference type="SAM" id="MobiDB-lite"/>
    </source>
</evidence>
<sequence>MTAGFPIPPGRVEKPALQKAETEWKAEKKSSSCKVIPSVPCTLNQITAIPIPSIASVKPNIYNKVESNEFRELELIMSPTIN</sequence>
<evidence type="ECO:0000313" key="3">
    <source>
        <dbReference type="Proteomes" id="UP000018372"/>
    </source>
</evidence>
<protein>
    <submittedName>
        <fullName evidence="2">Uncharacterized protein</fullName>
    </submittedName>
</protein>
<dbReference type="EMBL" id="CBAT010000220">
    <property type="protein sequence ID" value="CCZ88234.1"/>
    <property type="molecule type" value="Genomic_DNA"/>
</dbReference>
<organism evidence="2 3">
    <name type="scientific">Phocaeicola plebeius CAG:211</name>
    <dbReference type="NCBI Taxonomy" id="1263052"/>
    <lineage>
        <taxon>Bacteria</taxon>
        <taxon>Pseudomonadati</taxon>
        <taxon>Bacteroidota</taxon>
        <taxon>Bacteroidia</taxon>
        <taxon>Bacteroidales</taxon>
        <taxon>Bacteroidaceae</taxon>
        <taxon>Phocaeicola</taxon>
    </lineage>
</organism>
<proteinExistence type="predicted"/>
<feature type="region of interest" description="Disordered" evidence="1">
    <location>
        <begin position="1"/>
        <end position="23"/>
    </location>
</feature>
<dbReference type="Proteomes" id="UP000018372">
    <property type="component" value="Unassembled WGS sequence"/>
</dbReference>
<reference evidence="2" key="1">
    <citation type="submission" date="2012-11" db="EMBL/GenBank/DDBJ databases">
        <title>Dependencies among metagenomic species, viruses, plasmids and units of genetic variation.</title>
        <authorList>
            <person name="Nielsen H.B."/>
            <person name="Almeida M."/>
            <person name="Juncker A.S."/>
            <person name="Rasmussen S."/>
            <person name="Li J."/>
            <person name="Sunagawa S."/>
            <person name="Plichta D."/>
            <person name="Gautier L."/>
            <person name="Le Chatelier E."/>
            <person name="Peletier E."/>
            <person name="Bonde I."/>
            <person name="Nielsen T."/>
            <person name="Manichanh C."/>
            <person name="Arumugam M."/>
            <person name="Batto J."/>
            <person name="Santos M.B.Q.D."/>
            <person name="Blom N."/>
            <person name="Borruel N."/>
            <person name="Burgdorf K.S."/>
            <person name="Boumezbeur F."/>
            <person name="Casellas F."/>
            <person name="Dore J."/>
            <person name="Guarner F."/>
            <person name="Hansen T."/>
            <person name="Hildebrand F."/>
            <person name="Kaas R.S."/>
            <person name="Kennedy S."/>
            <person name="Kristiansen K."/>
            <person name="Kultima J.R."/>
            <person name="Leonard P."/>
            <person name="Levenez F."/>
            <person name="Lund O."/>
            <person name="Moumen B."/>
            <person name="Le Paslier D."/>
            <person name="Pons N."/>
            <person name="Pedersen O."/>
            <person name="Prifti E."/>
            <person name="Qin J."/>
            <person name="Raes J."/>
            <person name="Tap J."/>
            <person name="Tims S."/>
            <person name="Ussery D.W."/>
            <person name="Yamada T."/>
            <person name="MetaHit consortium"/>
            <person name="Renault P."/>
            <person name="Sicheritz-Ponten T."/>
            <person name="Bork P."/>
            <person name="Wang J."/>
            <person name="Brunak S."/>
            <person name="Ehrlich S.D."/>
        </authorList>
    </citation>
    <scope>NUCLEOTIDE SEQUENCE [LARGE SCALE GENOMIC DNA]</scope>
</reference>
<comment type="caution">
    <text evidence="2">The sequence shown here is derived from an EMBL/GenBank/DDBJ whole genome shotgun (WGS) entry which is preliminary data.</text>
</comment>
<evidence type="ECO:0000313" key="2">
    <source>
        <dbReference type="EMBL" id="CCZ88234.1"/>
    </source>
</evidence>